<dbReference type="AlphaFoldDB" id="A0A1S8TUX6"/>
<keyword evidence="1 3" id="KW-0596">Phosphopantetheine</keyword>
<evidence type="ECO:0000256" key="1">
    <source>
        <dbReference type="ARBA" id="ARBA00022450"/>
    </source>
</evidence>
<comment type="subcellular location">
    <subcellularLocation>
        <location evidence="3">Cytoplasm</location>
    </subcellularLocation>
</comment>
<dbReference type="Gene3D" id="1.10.1200.10">
    <property type="entry name" value="ACP-like"/>
    <property type="match status" value="1"/>
</dbReference>
<dbReference type="InterPro" id="IPR044813">
    <property type="entry name" value="ACP_chloroplastic"/>
</dbReference>
<dbReference type="InterPro" id="IPR009081">
    <property type="entry name" value="PP-bd_ACP"/>
</dbReference>
<comment type="pathway">
    <text evidence="3">Lipid metabolism; fatty acid biosynthesis.</text>
</comment>
<evidence type="ECO:0000256" key="2">
    <source>
        <dbReference type="ARBA" id="ARBA00022553"/>
    </source>
</evidence>
<keyword evidence="3" id="KW-0444">Lipid biosynthesis</keyword>
<protein>
    <recommendedName>
        <fullName evidence="3">Acyl carrier protein</fullName>
        <shortName evidence="3">ACP</shortName>
    </recommendedName>
</protein>
<keyword evidence="3" id="KW-0276">Fatty acid metabolism</keyword>
<feature type="domain" description="Carrier" evidence="4">
    <location>
        <begin position="1"/>
        <end position="73"/>
    </location>
</feature>
<reference evidence="5 6" key="1">
    <citation type="submission" date="2016-05" db="EMBL/GenBank/DDBJ databases">
        <title>Microbial solvent formation.</title>
        <authorList>
            <person name="Poehlein A."/>
            <person name="Montoya Solano J.D."/>
            <person name="Flitsch S."/>
            <person name="Krabben P."/>
            <person name="Duerre P."/>
            <person name="Daniel R."/>
        </authorList>
    </citation>
    <scope>NUCLEOTIDE SEQUENCE [LARGE SCALE GENOMIC DNA]</scope>
    <source>
        <strain evidence="5 6">DSM 2619</strain>
    </source>
</reference>
<dbReference type="GO" id="GO:0005737">
    <property type="term" value="C:cytoplasm"/>
    <property type="evidence" value="ECO:0007669"/>
    <property type="project" value="UniProtKB-SubCell"/>
</dbReference>
<dbReference type="InterPro" id="IPR036736">
    <property type="entry name" value="ACP-like_sf"/>
</dbReference>
<accession>A0A1S8TUX6</accession>
<dbReference type="PANTHER" id="PTHR46153:SF2">
    <property type="entry name" value="ACYL CARRIER PROTEIN"/>
    <property type="match status" value="1"/>
</dbReference>
<keyword evidence="2 3" id="KW-0597">Phosphoprotein</keyword>
<dbReference type="InterPro" id="IPR003231">
    <property type="entry name" value="ACP"/>
</dbReference>
<dbReference type="GO" id="GO:0000036">
    <property type="term" value="F:acyl carrier activity"/>
    <property type="evidence" value="ECO:0007669"/>
    <property type="project" value="UniProtKB-UniRule"/>
</dbReference>
<sequence length="73" mass="8697">MMLFEEIREVICEQLGIEEDEVKLETTFEELGADSLDLFQIVIELEEKYNIQIEEVENLKTIQYAVEYVEKNH</sequence>
<keyword evidence="6" id="KW-1185">Reference proteome</keyword>
<evidence type="ECO:0000256" key="3">
    <source>
        <dbReference type="HAMAP-Rule" id="MF_01217"/>
    </source>
</evidence>
<dbReference type="NCBIfam" id="NF002150">
    <property type="entry name" value="PRK00982.1-4"/>
    <property type="match status" value="1"/>
</dbReference>
<evidence type="ECO:0000313" key="5">
    <source>
        <dbReference type="EMBL" id="OOM81554.1"/>
    </source>
</evidence>
<dbReference type="HAMAP" id="MF_01217">
    <property type="entry name" value="Acyl_carrier"/>
    <property type="match status" value="1"/>
</dbReference>
<name>A0A1S8TUX6_9CLOT</name>
<dbReference type="STRING" id="29367.CLPUN_11170"/>
<comment type="similarity">
    <text evidence="3">Belongs to the acyl carrier protein (ACP) family.</text>
</comment>
<organism evidence="5 6">
    <name type="scientific">Clostridium puniceum</name>
    <dbReference type="NCBI Taxonomy" id="29367"/>
    <lineage>
        <taxon>Bacteria</taxon>
        <taxon>Bacillati</taxon>
        <taxon>Bacillota</taxon>
        <taxon>Clostridia</taxon>
        <taxon>Eubacteriales</taxon>
        <taxon>Clostridiaceae</taxon>
        <taxon>Clostridium</taxon>
    </lineage>
</organism>
<keyword evidence="3" id="KW-0443">Lipid metabolism</keyword>
<feature type="modified residue" description="O-(pantetheine 4'-phosphoryl)serine" evidence="3">
    <location>
        <position position="35"/>
    </location>
</feature>
<gene>
    <name evidence="5" type="primary">acpP_1</name>
    <name evidence="3" type="synonym">acpP</name>
    <name evidence="5" type="ORF">CLPUN_11170</name>
</gene>
<proteinExistence type="inferred from homology"/>
<dbReference type="PROSITE" id="PS50075">
    <property type="entry name" value="CARRIER"/>
    <property type="match status" value="1"/>
</dbReference>
<evidence type="ECO:0000259" key="4">
    <source>
        <dbReference type="PROSITE" id="PS50075"/>
    </source>
</evidence>
<evidence type="ECO:0000313" key="6">
    <source>
        <dbReference type="Proteomes" id="UP000190890"/>
    </source>
</evidence>
<dbReference type="SUPFAM" id="SSF47336">
    <property type="entry name" value="ACP-like"/>
    <property type="match status" value="1"/>
</dbReference>
<dbReference type="UniPathway" id="UPA00094"/>
<keyword evidence="3" id="KW-0963">Cytoplasm</keyword>
<dbReference type="Proteomes" id="UP000190890">
    <property type="component" value="Unassembled WGS sequence"/>
</dbReference>
<keyword evidence="3" id="KW-0275">Fatty acid biosynthesis</keyword>
<dbReference type="EMBL" id="LZZM01000063">
    <property type="protein sequence ID" value="OOM81554.1"/>
    <property type="molecule type" value="Genomic_DNA"/>
</dbReference>
<comment type="caution">
    <text evidence="5">The sequence shown here is derived from an EMBL/GenBank/DDBJ whole genome shotgun (WGS) entry which is preliminary data.</text>
</comment>
<comment type="function">
    <text evidence="3">Carrier of the growing fatty acid chain in fatty acid biosynthesis.</text>
</comment>
<dbReference type="PANTHER" id="PTHR46153">
    <property type="entry name" value="ACYL CARRIER PROTEIN"/>
    <property type="match status" value="1"/>
</dbReference>
<comment type="PTM">
    <text evidence="3">4'-phosphopantetheine is transferred from CoA to a specific serine of apo-ACP by AcpS. This modification is essential for activity because fatty acids are bound in thioester linkage to the sulfhydryl of the prosthetic group.</text>
</comment>
<dbReference type="Pfam" id="PF00550">
    <property type="entry name" value="PP-binding"/>
    <property type="match status" value="1"/>
</dbReference>